<keyword evidence="4" id="KW-1185">Reference proteome</keyword>
<protein>
    <recommendedName>
        <fullName evidence="2">M23ase beta-sheet core domain-containing protein</fullName>
    </recommendedName>
</protein>
<keyword evidence="1" id="KW-0732">Signal</keyword>
<organism evidence="3 4">
    <name type="scientific">Croceibacter atlanticus (strain ATCC BAA-628 / JCM 21780 / CIP 108009 / IAM 15332 / KCTC 12090 / HTCC2559)</name>
    <dbReference type="NCBI Taxonomy" id="216432"/>
    <lineage>
        <taxon>Bacteria</taxon>
        <taxon>Pseudomonadati</taxon>
        <taxon>Bacteroidota</taxon>
        <taxon>Flavobacteriia</taxon>
        <taxon>Flavobacteriales</taxon>
        <taxon>Flavobacteriaceae</taxon>
        <taxon>Croceibacter</taxon>
    </lineage>
</organism>
<dbReference type="SUPFAM" id="SSF51261">
    <property type="entry name" value="Duplicated hybrid motif"/>
    <property type="match status" value="1"/>
</dbReference>
<sequence length="567" mass="64948">MTKQFFLSLFICYFITNGVAAQPVVPTEYFSNPLNIDLKLSGTFGELRSNHFHSGMDIKTLQKEGYDVLASAEGYISRIKISHYGYGKALYITHPNGYSTVYAHLQRFSPKIEAYIKKRQYEKQSYEIEVFPTSTELNVQQGELIAFSGNSGSSGGPHLHFEIRDDNSRPMNPMLFNIDIKDTTAPIINSLWVYPQDDNSHVNGDANKQKLRLIPQQDGSYTAEKIKACGNLGFGISTVDRQDYAPNKNGIYKIDTQINGNPNFSIQMDRFSFSETRYLNRMIDYEYFKDYKSRVQMLFVQENNPLSVYKNLENNGYLSITDEHSFTYTIIVSDFSGNERIVRIPIEGETYASIKPKDIKTTPYFVDADEATAFEEKGIDVYIPSNALYEDTYLNIKFVGDSIHFHEDNTPIHKNITIGFDVEKYSPEDRKKLYIARLYGYYKNPSYVSTYKKGARFTTKTRTFGIYTLVEDTIAPEIKALNFSNEKWISNNTTLRLKIEDKGSGIKNYHATVNGKYILTEYNYKKGTLTHSFEDGVVTETENKLQVIVTDNVGNSTTFESTFFRKN</sequence>
<gene>
    <name evidence="3" type="ordered locus">CA2559_06690</name>
</gene>
<dbReference type="KEGG" id="cat:CA2559_06690"/>
<dbReference type="Gene3D" id="2.70.70.10">
    <property type="entry name" value="Glucose Permease (Domain IIA)"/>
    <property type="match status" value="1"/>
</dbReference>
<dbReference type="HOGENOM" id="CLU_025250_0_0_10"/>
<evidence type="ECO:0000313" key="4">
    <source>
        <dbReference type="Proteomes" id="UP000002297"/>
    </source>
</evidence>
<dbReference type="Pfam" id="PF01551">
    <property type="entry name" value="Peptidase_M23"/>
    <property type="match status" value="2"/>
</dbReference>
<dbReference type="PANTHER" id="PTHR21666:SF285">
    <property type="entry name" value="M23 FAMILY METALLOPEPTIDASE"/>
    <property type="match status" value="1"/>
</dbReference>
<dbReference type="GO" id="GO:0004222">
    <property type="term" value="F:metalloendopeptidase activity"/>
    <property type="evidence" value="ECO:0007669"/>
    <property type="project" value="TreeGrafter"/>
</dbReference>
<evidence type="ECO:0000313" key="3">
    <source>
        <dbReference type="EMBL" id="EAP88427.1"/>
    </source>
</evidence>
<dbReference type="STRING" id="216432.CA2559_06690"/>
<dbReference type="EMBL" id="CP002046">
    <property type="protein sequence ID" value="EAP88427.1"/>
    <property type="molecule type" value="Genomic_DNA"/>
</dbReference>
<dbReference type="AlphaFoldDB" id="A3U860"/>
<dbReference type="InterPro" id="IPR011055">
    <property type="entry name" value="Dup_hybrid_motif"/>
</dbReference>
<accession>A3U860</accession>
<dbReference type="InterPro" id="IPR016047">
    <property type="entry name" value="M23ase_b-sheet_dom"/>
</dbReference>
<feature type="domain" description="M23ase beta-sheet core" evidence="2">
    <location>
        <begin position="52"/>
        <end position="120"/>
    </location>
</feature>
<proteinExistence type="predicted"/>
<dbReference type="Proteomes" id="UP000002297">
    <property type="component" value="Chromosome"/>
</dbReference>
<name>A3U860_CROAH</name>
<evidence type="ECO:0000259" key="2">
    <source>
        <dbReference type="Pfam" id="PF01551"/>
    </source>
</evidence>
<feature type="domain" description="M23ase beta-sheet core" evidence="2">
    <location>
        <begin position="137"/>
        <end position="173"/>
    </location>
</feature>
<dbReference type="OrthoDB" id="9810477at2"/>
<feature type="chain" id="PRO_5002659066" description="M23ase beta-sheet core domain-containing protein" evidence="1">
    <location>
        <begin position="22"/>
        <end position="567"/>
    </location>
</feature>
<dbReference type="eggNOG" id="COG0739">
    <property type="taxonomic scope" value="Bacteria"/>
</dbReference>
<dbReference type="PANTHER" id="PTHR21666">
    <property type="entry name" value="PEPTIDASE-RELATED"/>
    <property type="match status" value="1"/>
</dbReference>
<dbReference type="InterPro" id="IPR050570">
    <property type="entry name" value="Cell_wall_metabolism_enzyme"/>
</dbReference>
<evidence type="ECO:0000256" key="1">
    <source>
        <dbReference type="SAM" id="SignalP"/>
    </source>
</evidence>
<reference evidence="3 4" key="1">
    <citation type="journal article" date="2010" name="J. Bacteriol.">
        <title>The complete genome sequence of Croceibacter atlanticus HTCC2559T.</title>
        <authorList>
            <person name="Oh H.M."/>
            <person name="Kang I."/>
            <person name="Ferriera S."/>
            <person name="Giovannoni S.J."/>
            <person name="Cho J.C."/>
        </authorList>
    </citation>
    <scope>NUCLEOTIDE SEQUENCE [LARGE SCALE GENOMIC DNA]</scope>
    <source>
        <strain evidence="4">ATCC BAA-628 / HTCC2559 / KCTC 12090</strain>
    </source>
</reference>
<dbReference type="CDD" id="cd12797">
    <property type="entry name" value="M23_peptidase"/>
    <property type="match status" value="1"/>
</dbReference>
<feature type="signal peptide" evidence="1">
    <location>
        <begin position="1"/>
        <end position="21"/>
    </location>
</feature>